<keyword evidence="4" id="KW-0732">Signal</keyword>
<evidence type="ECO:0000256" key="1">
    <source>
        <dbReference type="ARBA" id="ARBA00004613"/>
    </source>
</evidence>
<evidence type="ECO:0000259" key="7">
    <source>
        <dbReference type="Pfam" id="PF03024"/>
    </source>
</evidence>
<dbReference type="OMA" id="YSVEVRY"/>
<dbReference type="PhylomeDB" id="A7RJ26"/>
<dbReference type="Pfam" id="PF07995">
    <property type="entry name" value="GSDH"/>
    <property type="match status" value="1"/>
</dbReference>
<keyword evidence="6" id="KW-0325">Glycoprotein</keyword>
<evidence type="ECO:0008006" key="11">
    <source>
        <dbReference type="Google" id="ProtNLM"/>
    </source>
</evidence>
<comment type="similarity">
    <text evidence="2">Belongs to the HHIP family.</text>
</comment>
<dbReference type="PANTHER" id="PTHR19328:SF75">
    <property type="entry name" value="ALDOSE SUGAR DEHYDROGENASE YLII"/>
    <property type="match status" value="1"/>
</dbReference>
<evidence type="ECO:0000256" key="5">
    <source>
        <dbReference type="ARBA" id="ARBA00023157"/>
    </source>
</evidence>
<dbReference type="InParanoid" id="A7RJ26"/>
<dbReference type="InterPro" id="IPR012938">
    <property type="entry name" value="Glc/Sorbosone_DH"/>
</dbReference>
<dbReference type="PANTHER" id="PTHR19328">
    <property type="entry name" value="HEDGEHOG-INTERACTING PROTEIN"/>
    <property type="match status" value="1"/>
</dbReference>
<accession>A7RJ26</accession>
<dbReference type="AlphaFoldDB" id="A7RJ26"/>
<evidence type="ECO:0000256" key="4">
    <source>
        <dbReference type="ARBA" id="ARBA00022729"/>
    </source>
</evidence>
<keyword evidence="5" id="KW-1015">Disulfide bond</keyword>
<protein>
    <recommendedName>
        <fullName evidence="11">HHIP-like protein 1</fullName>
    </recommendedName>
</protein>
<dbReference type="InterPro" id="IPR011042">
    <property type="entry name" value="6-blade_b-propeller_TolB-like"/>
</dbReference>
<keyword evidence="3" id="KW-0964">Secreted</keyword>
<sequence length="581" mass="66795">MCLRVCCHPQCLDYRPPFKAREGLAFCSQYNAFGCCTRGQDSKISRRYQNLVTKFKLHARVKCAKLLAQVLCLECDPYAAHIFEAEGNSRFDIKTATPGLCHEFCLDFHNSCEDVVTFMERRGKWVHRGRPSPPPAHRFCHNIRLQDTDYCYPAVKTVEERVLARKFNKEKNEGCLCAEEVARGLRNPIAAVHSKDGTHRLFIAEQLGVIRVLLHTGQLLARPFLDITDKVLTSENYADERGLLSIEFHPNYVRNGKFYVYYSTFKDNKTRPDNDEPFWGHGHKTVLSEFLVSNSDPNRADGGSERVILEIPQPALNHNGGQIMFDDKGYLYLSLGDGGMSGDPFGTIGNGQNMSNILGTIIRIDINTRDGSAYDIPRDNPFRDMFGVRPEIWAYGVRNMWRCSMDRGDKITGYGRGRMFCGDVGQFKFEEIDIIERGRNYGWRGFEGFDCFDRDLCYTPMLSNAIFPIHAYNHTVGKSVLGGYVYRGCQSPNLYGQYIFADTWSSRFFSLTENRRRRRWDHREICFGDDKYCTDRMRGDFEQFVLSFGEDEAGELYLLAVPTPKAYEREGKIYRLIDPER</sequence>
<dbReference type="InterPro" id="IPR011041">
    <property type="entry name" value="Quinoprot_gluc/sorb_DH_b-prop"/>
</dbReference>
<gene>
    <name evidence="9" type="ORF">NEMVEDRAFT_v1g83517</name>
</gene>
<dbReference type="eggNOG" id="ENOG502QQKP">
    <property type="taxonomic scope" value="Eukaryota"/>
</dbReference>
<dbReference type="EMBL" id="DS469513">
    <property type="protein sequence ID" value="EDO48608.1"/>
    <property type="molecule type" value="Genomic_DNA"/>
</dbReference>
<feature type="domain" description="Folate receptor-like" evidence="7">
    <location>
        <begin position="11"/>
        <end position="176"/>
    </location>
</feature>
<keyword evidence="10" id="KW-1185">Reference proteome</keyword>
<evidence type="ECO:0000259" key="8">
    <source>
        <dbReference type="Pfam" id="PF07995"/>
    </source>
</evidence>
<evidence type="ECO:0000256" key="6">
    <source>
        <dbReference type="ARBA" id="ARBA00023180"/>
    </source>
</evidence>
<dbReference type="InterPro" id="IPR018143">
    <property type="entry name" value="Folate_rcpt-like"/>
</dbReference>
<reference evidence="9 10" key="1">
    <citation type="journal article" date="2007" name="Science">
        <title>Sea anemone genome reveals ancestral eumetazoan gene repertoire and genomic organization.</title>
        <authorList>
            <person name="Putnam N.H."/>
            <person name="Srivastava M."/>
            <person name="Hellsten U."/>
            <person name="Dirks B."/>
            <person name="Chapman J."/>
            <person name="Salamov A."/>
            <person name="Terry A."/>
            <person name="Shapiro H."/>
            <person name="Lindquist E."/>
            <person name="Kapitonov V.V."/>
            <person name="Jurka J."/>
            <person name="Genikhovich G."/>
            <person name="Grigoriev I.V."/>
            <person name="Lucas S.M."/>
            <person name="Steele R.E."/>
            <person name="Finnerty J.R."/>
            <person name="Technau U."/>
            <person name="Martindale M.Q."/>
            <person name="Rokhsar D.S."/>
        </authorList>
    </citation>
    <scope>NUCLEOTIDE SEQUENCE [LARGE SCALE GENOMIC DNA]</scope>
    <source>
        <strain evidence="10">CH2 X CH6</strain>
    </source>
</reference>
<comment type="subcellular location">
    <subcellularLocation>
        <location evidence="1">Secreted</location>
    </subcellularLocation>
</comment>
<dbReference type="SUPFAM" id="SSF50952">
    <property type="entry name" value="Soluble quinoprotein glucose dehydrogenase"/>
    <property type="match status" value="1"/>
</dbReference>
<feature type="domain" description="Glucose/Sorbosone dehydrogenase" evidence="8">
    <location>
        <begin position="186"/>
        <end position="504"/>
    </location>
</feature>
<evidence type="ECO:0000256" key="3">
    <source>
        <dbReference type="ARBA" id="ARBA00022525"/>
    </source>
</evidence>
<evidence type="ECO:0000313" key="9">
    <source>
        <dbReference type="EMBL" id="EDO48608.1"/>
    </source>
</evidence>
<name>A7RJ26_NEMVE</name>
<dbReference type="Proteomes" id="UP000001593">
    <property type="component" value="Unassembled WGS sequence"/>
</dbReference>
<dbReference type="HOGENOM" id="CLU_012344_2_1_1"/>
<dbReference type="GO" id="GO:0005576">
    <property type="term" value="C:extracellular region"/>
    <property type="evidence" value="ECO:0007669"/>
    <property type="project" value="UniProtKB-SubCell"/>
</dbReference>
<organism evidence="9 10">
    <name type="scientific">Nematostella vectensis</name>
    <name type="common">Starlet sea anemone</name>
    <dbReference type="NCBI Taxonomy" id="45351"/>
    <lineage>
        <taxon>Eukaryota</taxon>
        <taxon>Metazoa</taxon>
        <taxon>Cnidaria</taxon>
        <taxon>Anthozoa</taxon>
        <taxon>Hexacorallia</taxon>
        <taxon>Actiniaria</taxon>
        <taxon>Edwardsiidae</taxon>
        <taxon>Nematostella</taxon>
    </lineage>
</organism>
<dbReference type="Gene3D" id="2.120.10.30">
    <property type="entry name" value="TolB, C-terminal domain"/>
    <property type="match status" value="1"/>
</dbReference>
<evidence type="ECO:0000256" key="2">
    <source>
        <dbReference type="ARBA" id="ARBA00010658"/>
    </source>
</evidence>
<evidence type="ECO:0000313" key="10">
    <source>
        <dbReference type="Proteomes" id="UP000001593"/>
    </source>
</evidence>
<dbReference type="Pfam" id="PF03024">
    <property type="entry name" value="Folate_rec"/>
    <property type="match status" value="1"/>
</dbReference>
<dbReference type="FunCoup" id="A7RJ26">
    <property type="interactions" value="7"/>
</dbReference>
<proteinExistence type="inferred from homology"/>